<evidence type="ECO:0000313" key="3">
    <source>
        <dbReference type="Proteomes" id="UP001218218"/>
    </source>
</evidence>
<comment type="caution">
    <text evidence="2">The sequence shown here is derived from an EMBL/GenBank/DDBJ whole genome shotgun (WGS) entry which is preliminary data.</text>
</comment>
<feature type="region of interest" description="Disordered" evidence="1">
    <location>
        <begin position="210"/>
        <end position="233"/>
    </location>
</feature>
<evidence type="ECO:0000256" key="1">
    <source>
        <dbReference type="SAM" id="MobiDB-lite"/>
    </source>
</evidence>
<accession>A0AAD6ZRM2</accession>
<keyword evidence="3" id="KW-1185">Reference proteome</keyword>
<dbReference type="EMBL" id="JARIHO010000031">
    <property type="protein sequence ID" value="KAJ7336213.1"/>
    <property type="molecule type" value="Genomic_DNA"/>
</dbReference>
<gene>
    <name evidence="2" type="ORF">DFH08DRAFT_813446</name>
</gene>
<dbReference type="AlphaFoldDB" id="A0AAD6ZRM2"/>
<evidence type="ECO:0000313" key="2">
    <source>
        <dbReference type="EMBL" id="KAJ7336213.1"/>
    </source>
</evidence>
<proteinExistence type="predicted"/>
<name>A0AAD6ZRM2_9AGAR</name>
<feature type="region of interest" description="Disordered" evidence="1">
    <location>
        <begin position="1"/>
        <end position="31"/>
    </location>
</feature>
<sequence>MSAVPPPGVDEADTTEQVGDGQGVSARSMESAPGQFNTVAHSAQAPRATGILVTHNNNAVRQRRKIYYNPEGTYRGPNFGREELAKDSLVTPLSVQDAPPHHREYKGTHSLRINLSLAVVSTSIHPSNPHRTTYSMRFLAQVHPLVVFGMLSLGITPYAQSCSQNVDCDPNHCCLSGRLGARCIPLAREGESCTAITSCGCLEDLDMSAATVPLPPRDDGPDDPEGPEGGPET</sequence>
<reference evidence="2" key="1">
    <citation type="submission" date="2023-03" db="EMBL/GenBank/DDBJ databases">
        <title>Massive genome expansion in bonnet fungi (Mycena s.s.) driven by repeated elements and novel gene families across ecological guilds.</title>
        <authorList>
            <consortium name="Lawrence Berkeley National Laboratory"/>
            <person name="Harder C.B."/>
            <person name="Miyauchi S."/>
            <person name="Viragh M."/>
            <person name="Kuo A."/>
            <person name="Thoen E."/>
            <person name="Andreopoulos B."/>
            <person name="Lu D."/>
            <person name="Skrede I."/>
            <person name="Drula E."/>
            <person name="Henrissat B."/>
            <person name="Morin E."/>
            <person name="Kohler A."/>
            <person name="Barry K."/>
            <person name="LaButti K."/>
            <person name="Morin E."/>
            <person name="Salamov A."/>
            <person name="Lipzen A."/>
            <person name="Mereny Z."/>
            <person name="Hegedus B."/>
            <person name="Baldrian P."/>
            <person name="Stursova M."/>
            <person name="Weitz H."/>
            <person name="Taylor A."/>
            <person name="Grigoriev I.V."/>
            <person name="Nagy L.G."/>
            <person name="Martin F."/>
            <person name="Kauserud H."/>
        </authorList>
    </citation>
    <scope>NUCLEOTIDE SEQUENCE</scope>
    <source>
        <strain evidence="2">CBHHK002</strain>
    </source>
</reference>
<dbReference type="Proteomes" id="UP001218218">
    <property type="component" value="Unassembled WGS sequence"/>
</dbReference>
<organism evidence="2 3">
    <name type="scientific">Mycena albidolilacea</name>
    <dbReference type="NCBI Taxonomy" id="1033008"/>
    <lineage>
        <taxon>Eukaryota</taxon>
        <taxon>Fungi</taxon>
        <taxon>Dikarya</taxon>
        <taxon>Basidiomycota</taxon>
        <taxon>Agaricomycotina</taxon>
        <taxon>Agaricomycetes</taxon>
        <taxon>Agaricomycetidae</taxon>
        <taxon>Agaricales</taxon>
        <taxon>Marasmiineae</taxon>
        <taxon>Mycenaceae</taxon>
        <taxon>Mycena</taxon>
    </lineage>
</organism>
<protein>
    <submittedName>
        <fullName evidence="2">Uncharacterized protein</fullName>
    </submittedName>
</protein>